<sequence>MPHGSFSICSTNETLDNADGDGGNKDVDMSYSKASQASDSASRVPLIGQALNVDEQSRRSQLVRQLLQEESSTAAGLEELSGCVVTRLPEDHWQSALASHGTDLSTLNVGLDSTQFRPGRPVESRLSQSRHKSVKMAPGRQNEVRQRGESSLSDFRVFDALEGSQPNDSFYDQTLKRR</sequence>
<feature type="compositionally biased region" description="Polar residues" evidence="1">
    <location>
        <begin position="32"/>
        <end position="41"/>
    </location>
</feature>
<dbReference type="Proteomes" id="UP000784294">
    <property type="component" value="Unassembled WGS sequence"/>
</dbReference>
<dbReference type="EMBL" id="CAAALY010008069">
    <property type="protein sequence ID" value="VEL10118.1"/>
    <property type="molecule type" value="Genomic_DNA"/>
</dbReference>
<feature type="region of interest" description="Disordered" evidence="1">
    <location>
        <begin position="1"/>
        <end position="42"/>
    </location>
</feature>
<accession>A0A3S5B108</accession>
<protein>
    <submittedName>
        <fullName evidence="2">Uncharacterized protein</fullName>
    </submittedName>
</protein>
<reference evidence="2" key="1">
    <citation type="submission" date="2018-11" db="EMBL/GenBank/DDBJ databases">
        <authorList>
            <consortium name="Pathogen Informatics"/>
        </authorList>
    </citation>
    <scope>NUCLEOTIDE SEQUENCE</scope>
</reference>
<evidence type="ECO:0000313" key="2">
    <source>
        <dbReference type="EMBL" id="VEL10118.1"/>
    </source>
</evidence>
<feature type="region of interest" description="Disordered" evidence="1">
    <location>
        <begin position="115"/>
        <end position="150"/>
    </location>
</feature>
<evidence type="ECO:0000256" key="1">
    <source>
        <dbReference type="SAM" id="MobiDB-lite"/>
    </source>
</evidence>
<dbReference type="AlphaFoldDB" id="A0A3S5B108"/>
<name>A0A3S5B108_9PLAT</name>
<organism evidence="2 3">
    <name type="scientific">Protopolystoma xenopodis</name>
    <dbReference type="NCBI Taxonomy" id="117903"/>
    <lineage>
        <taxon>Eukaryota</taxon>
        <taxon>Metazoa</taxon>
        <taxon>Spiralia</taxon>
        <taxon>Lophotrochozoa</taxon>
        <taxon>Platyhelminthes</taxon>
        <taxon>Monogenea</taxon>
        <taxon>Polyopisthocotylea</taxon>
        <taxon>Polystomatidea</taxon>
        <taxon>Polystomatidae</taxon>
        <taxon>Protopolystoma</taxon>
    </lineage>
</organism>
<proteinExistence type="predicted"/>
<gene>
    <name evidence="2" type="ORF">PXEA_LOCUS3558</name>
</gene>
<evidence type="ECO:0000313" key="3">
    <source>
        <dbReference type="Proteomes" id="UP000784294"/>
    </source>
</evidence>
<comment type="caution">
    <text evidence="2">The sequence shown here is derived from an EMBL/GenBank/DDBJ whole genome shotgun (WGS) entry which is preliminary data.</text>
</comment>
<keyword evidence="3" id="KW-1185">Reference proteome</keyword>